<protein>
    <recommendedName>
        <fullName evidence="6">Large ribosomal subunit protein uL23</fullName>
    </recommendedName>
</protein>
<dbReference type="STRING" id="1878942.GCA_900128755_01118"/>
<dbReference type="InterPro" id="IPR012678">
    <property type="entry name" value="Ribosomal_uL23/eL15/eS24_sf"/>
</dbReference>
<evidence type="ECO:0000256" key="6">
    <source>
        <dbReference type="HAMAP-Rule" id="MF_01369"/>
    </source>
</evidence>
<comment type="subunit">
    <text evidence="6">Part of the 50S ribosomal subunit. Contacts protein L29, and trigger factor when it is bound to the ribosome.</text>
</comment>
<sequence length="104" mass="12025">MDELFSKAESKTKPGFRKVLTDLDRPTEKELKDLKSIRYAGLLKTKINAAIDKLFESKVKDVNTLLMKGKTKRRGQRVGQRSDWKKAYVTLKEGHRLDFINDAK</sequence>
<keyword evidence="10" id="KW-1185">Reference proteome</keyword>
<evidence type="ECO:0000259" key="8">
    <source>
        <dbReference type="PROSITE" id="PS50003"/>
    </source>
</evidence>
<keyword evidence="4 6" id="KW-0689">Ribosomal protein</keyword>
<comment type="similarity">
    <text evidence="1 6 7">Belongs to the universal ribosomal protein uL23 family.</text>
</comment>
<dbReference type="EMBL" id="CP021659">
    <property type="protein sequence ID" value="AWK15417.1"/>
    <property type="molecule type" value="Genomic_DNA"/>
</dbReference>
<dbReference type="GO" id="GO:0006412">
    <property type="term" value="P:translation"/>
    <property type="evidence" value="ECO:0007669"/>
    <property type="project" value="UniProtKB-UniRule"/>
</dbReference>
<dbReference type="KEGG" id="fsm:CCS41_10860"/>
<dbReference type="InterPro" id="IPR012677">
    <property type="entry name" value="Nucleotide-bd_a/b_plait_sf"/>
</dbReference>
<dbReference type="SUPFAM" id="SSF54189">
    <property type="entry name" value="Ribosomal proteins S24e, L23 and L15e"/>
    <property type="match status" value="1"/>
</dbReference>
<comment type="function">
    <text evidence="6">One of the early assembly proteins it binds 23S rRNA. One of the proteins that surrounds the polypeptide exit tunnel on the outside of the ribosome. Forms the main docking site for trigger factor binding to the ribosome.</text>
</comment>
<evidence type="ECO:0000256" key="1">
    <source>
        <dbReference type="ARBA" id="ARBA00006700"/>
    </source>
</evidence>
<name>A0A2U8I8H1_9GAMM</name>
<keyword evidence="2 6" id="KW-0699">rRNA-binding</keyword>
<dbReference type="Gene3D" id="3.30.70.330">
    <property type="match status" value="1"/>
</dbReference>
<dbReference type="GO" id="GO:0019843">
    <property type="term" value="F:rRNA binding"/>
    <property type="evidence" value="ECO:0007669"/>
    <property type="project" value="UniProtKB-UniRule"/>
</dbReference>
<accession>A0A2U8I8H1</accession>
<dbReference type="InterPro" id="IPR001849">
    <property type="entry name" value="PH_domain"/>
</dbReference>
<dbReference type="Proteomes" id="UP000261875">
    <property type="component" value="Chromosome"/>
</dbReference>
<dbReference type="GO" id="GO:1990904">
    <property type="term" value="C:ribonucleoprotein complex"/>
    <property type="evidence" value="ECO:0007669"/>
    <property type="project" value="UniProtKB-KW"/>
</dbReference>
<evidence type="ECO:0000256" key="4">
    <source>
        <dbReference type="ARBA" id="ARBA00022980"/>
    </source>
</evidence>
<dbReference type="GO" id="GO:0003735">
    <property type="term" value="F:structural constituent of ribosome"/>
    <property type="evidence" value="ECO:0007669"/>
    <property type="project" value="InterPro"/>
</dbReference>
<dbReference type="Pfam" id="PF00276">
    <property type="entry name" value="Ribosomal_L23"/>
    <property type="match status" value="1"/>
</dbReference>
<evidence type="ECO:0000256" key="7">
    <source>
        <dbReference type="RuleBase" id="RU003934"/>
    </source>
</evidence>
<proteinExistence type="inferred from homology"/>
<dbReference type="InterPro" id="IPR013025">
    <property type="entry name" value="Ribosomal_uL23-like"/>
</dbReference>
<evidence type="ECO:0000256" key="2">
    <source>
        <dbReference type="ARBA" id="ARBA00022730"/>
    </source>
</evidence>
<dbReference type="AlphaFoldDB" id="A0A2U8I8H1"/>
<organism evidence="9 10">
    <name type="scientific">Candidatus Fukatsuia symbiotica</name>
    <dbReference type="NCBI Taxonomy" id="1878942"/>
    <lineage>
        <taxon>Bacteria</taxon>
        <taxon>Pseudomonadati</taxon>
        <taxon>Pseudomonadota</taxon>
        <taxon>Gammaproteobacteria</taxon>
        <taxon>Enterobacterales</taxon>
        <taxon>Yersiniaceae</taxon>
        <taxon>Candidatus Fukatsuia</taxon>
    </lineage>
</organism>
<evidence type="ECO:0000313" key="9">
    <source>
        <dbReference type="EMBL" id="AWK15417.1"/>
    </source>
</evidence>
<dbReference type="InterPro" id="IPR001014">
    <property type="entry name" value="Ribosomal_uL23_CS"/>
</dbReference>
<evidence type="ECO:0000256" key="5">
    <source>
        <dbReference type="ARBA" id="ARBA00023274"/>
    </source>
</evidence>
<gene>
    <name evidence="6 9" type="primary">rplW</name>
    <name evidence="9" type="ORF">CCS41_10860</name>
</gene>
<reference evidence="9 10" key="1">
    <citation type="submission" date="2017-05" db="EMBL/GenBank/DDBJ databases">
        <title>Genome sequence of Candidatus Fukatsuia symbiotica and Candidatus Hamiltonella defensa from Acyrthosiphon pisum strain 5D.</title>
        <authorList>
            <person name="Patel V.A."/>
            <person name="Chevignon G."/>
            <person name="Russell J.A."/>
            <person name="Oliver K.M."/>
        </authorList>
    </citation>
    <scope>NUCLEOTIDE SEQUENCE [LARGE SCALE GENOMIC DNA]</scope>
    <source>
        <strain evidence="9 10">5D</strain>
    </source>
</reference>
<dbReference type="GO" id="GO:0005840">
    <property type="term" value="C:ribosome"/>
    <property type="evidence" value="ECO:0007669"/>
    <property type="project" value="UniProtKB-KW"/>
</dbReference>
<keyword evidence="3 6" id="KW-0694">RNA-binding</keyword>
<feature type="domain" description="PH" evidence="8">
    <location>
        <begin position="64"/>
        <end position="104"/>
    </location>
</feature>
<dbReference type="PROSITE" id="PS50003">
    <property type="entry name" value="PH_DOMAIN"/>
    <property type="match status" value="1"/>
</dbReference>
<keyword evidence="5 6" id="KW-0687">Ribonucleoprotein</keyword>
<dbReference type="HAMAP" id="MF_01369_B">
    <property type="entry name" value="Ribosomal_uL23_B"/>
    <property type="match status" value="1"/>
</dbReference>
<evidence type="ECO:0000256" key="3">
    <source>
        <dbReference type="ARBA" id="ARBA00022884"/>
    </source>
</evidence>
<dbReference type="PROSITE" id="PS00050">
    <property type="entry name" value="RIBOSOMAL_L23"/>
    <property type="match status" value="1"/>
</dbReference>
<dbReference type="OrthoDB" id="9793353at2"/>
<evidence type="ECO:0000313" key="10">
    <source>
        <dbReference type="Proteomes" id="UP000261875"/>
    </source>
</evidence>